<name>A0AAN6X9H5_9PEZI</name>
<dbReference type="AlphaFoldDB" id="A0AAN6X9H5"/>
<protein>
    <submittedName>
        <fullName evidence="2">Uncharacterized protein</fullName>
    </submittedName>
</protein>
<evidence type="ECO:0000313" key="3">
    <source>
        <dbReference type="Proteomes" id="UP001303160"/>
    </source>
</evidence>
<proteinExistence type="predicted"/>
<dbReference type="Proteomes" id="UP001303160">
    <property type="component" value="Unassembled WGS sequence"/>
</dbReference>
<reference evidence="2" key="1">
    <citation type="journal article" date="2023" name="Mol. Phylogenet. Evol.">
        <title>Genome-scale phylogeny and comparative genomics of the fungal order Sordariales.</title>
        <authorList>
            <person name="Hensen N."/>
            <person name="Bonometti L."/>
            <person name="Westerberg I."/>
            <person name="Brannstrom I.O."/>
            <person name="Guillou S."/>
            <person name="Cros-Aarteil S."/>
            <person name="Calhoun S."/>
            <person name="Haridas S."/>
            <person name="Kuo A."/>
            <person name="Mondo S."/>
            <person name="Pangilinan J."/>
            <person name="Riley R."/>
            <person name="LaButti K."/>
            <person name="Andreopoulos B."/>
            <person name="Lipzen A."/>
            <person name="Chen C."/>
            <person name="Yan M."/>
            <person name="Daum C."/>
            <person name="Ng V."/>
            <person name="Clum A."/>
            <person name="Steindorff A."/>
            <person name="Ohm R.A."/>
            <person name="Martin F."/>
            <person name="Silar P."/>
            <person name="Natvig D.O."/>
            <person name="Lalanne C."/>
            <person name="Gautier V."/>
            <person name="Ament-Velasquez S.L."/>
            <person name="Kruys A."/>
            <person name="Hutchinson M.I."/>
            <person name="Powell A.J."/>
            <person name="Barry K."/>
            <person name="Miller A.N."/>
            <person name="Grigoriev I.V."/>
            <person name="Debuchy R."/>
            <person name="Gladieux P."/>
            <person name="Hiltunen Thoren M."/>
            <person name="Johannesson H."/>
        </authorList>
    </citation>
    <scope>NUCLEOTIDE SEQUENCE</scope>
    <source>
        <strain evidence="2">CBS 315.58</strain>
    </source>
</reference>
<evidence type="ECO:0000256" key="1">
    <source>
        <dbReference type="SAM" id="MobiDB-lite"/>
    </source>
</evidence>
<reference evidence="2" key="2">
    <citation type="submission" date="2023-05" db="EMBL/GenBank/DDBJ databases">
        <authorList>
            <consortium name="Lawrence Berkeley National Laboratory"/>
            <person name="Steindorff A."/>
            <person name="Hensen N."/>
            <person name="Bonometti L."/>
            <person name="Westerberg I."/>
            <person name="Brannstrom I.O."/>
            <person name="Guillou S."/>
            <person name="Cros-Aarteil S."/>
            <person name="Calhoun S."/>
            <person name="Haridas S."/>
            <person name="Kuo A."/>
            <person name="Mondo S."/>
            <person name="Pangilinan J."/>
            <person name="Riley R."/>
            <person name="Labutti K."/>
            <person name="Andreopoulos B."/>
            <person name="Lipzen A."/>
            <person name="Chen C."/>
            <person name="Yanf M."/>
            <person name="Daum C."/>
            <person name="Ng V."/>
            <person name="Clum A."/>
            <person name="Ohm R."/>
            <person name="Martin F."/>
            <person name="Silar P."/>
            <person name="Natvig D."/>
            <person name="Lalanne C."/>
            <person name="Gautier V."/>
            <person name="Ament-Velasquez S.L."/>
            <person name="Kruys A."/>
            <person name="Hutchinson M.I."/>
            <person name="Powell A.J."/>
            <person name="Barry K."/>
            <person name="Miller A.N."/>
            <person name="Grigoriev I.V."/>
            <person name="Debuchy R."/>
            <person name="Gladieux P."/>
            <person name="Thoren M.H."/>
            <person name="Johannesson H."/>
        </authorList>
    </citation>
    <scope>NUCLEOTIDE SEQUENCE</scope>
    <source>
        <strain evidence="2">CBS 315.58</strain>
    </source>
</reference>
<feature type="region of interest" description="Disordered" evidence="1">
    <location>
        <begin position="521"/>
        <end position="577"/>
    </location>
</feature>
<accession>A0AAN6X9H5</accession>
<dbReference type="EMBL" id="MU863984">
    <property type="protein sequence ID" value="KAK4196455.1"/>
    <property type="molecule type" value="Genomic_DNA"/>
</dbReference>
<keyword evidence="3" id="KW-1185">Reference proteome</keyword>
<feature type="compositionally biased region" description="Low complexity" evidence="1">
    <location>
        <begin position="537"/>
        <end position="548"/>
    </location>
</feature>
<evidence type="ECO:0000313" key="2">
    <source>
        <dbReference type="EMBL" id="KAK4196455.1"/>
    </source>
</evidence>
<comment type="caution">
    <text evidence="2">The sequence shown here is derived from an EMBL/GenBank/DDBJ whole genome shotgun (WGS) entry which is preliminary data.</text>
</comment>
<sequence>MRGIVNPKDPRLRLKDCYDVDQQTGRRSLCTDTHLRGEGQGQMNTLSECDVKISFLVPVDLVQTPYIIIASHGIHSHPPPPPKKVPSDILIGLMEVMDGIGREDITVGQLHNNPAIAQFCEQHGGKTLADIAAGLANYSRLYLTVLAYRLRVNPFGCGIDGVMHLFEQERHDKDTRYIQSVIRNGQCHMVICFHKAQAEPFRSGHIRTFQVDMNYKHLKYDKEIVWATKIPEVVGSIPLVRVITNIWHAEAFQLMFTEVFGILREAYGIEVLWEHIHGVVPNSFIDMTVDQDWACMKGFGQYLHTVDPTHSFKWHIRQTVRLCSRHFNQGVKKVLDTANIRGAERSDLGSRMYGLLQARSSRKYYAICRRLQRSAHFRVSEWAKHKANKVIASGFNKFCSPMPQERREALQGTSNVVESEHEARYKGSGDRYTSALSCVKHNARYDDKRMSHLAVTLKFDIRKTRRVKPRNDFGFLGTVYGGVGVKAVLVTRLLEHMSLPASRDNRLALDGDSSATGLTYSQKAEFLAPRQKRSSRQKQGSQTRSKQGAPKTPKNMDFLSNYSSSGVPKGGAHKPKSNALRRQASGYGLEYPVAQSPSLQTKKGQAALTLNPPPTLQDCGGDTGEFMRRFEFYCIDLETRKDSGLFVKPASSLPPSYEEFSNPEDYSRASKLWALFRYHRGHTQVTPKSHSGCTKVALKSHLGHT</sequence>
<organism evidence="2 3">
    <name type="scientific">Triangularia verruculosa</name>
    <dbReference type="NCBI Taxonomy" id="2587418"/>
    <lineage>
        <taxon>Eukaryota</taxon>
        <taxon>Fungi</taxon>
        <taxon>Dikarya</taxon>
        <taxon>Ascomycota</taxon>
        <taxon>Pezizomycotina</taxon>
        <taxon>Sordariomycetes</taxon>
        <taxon>Sordariomycetidae</taxon>
        <taxon>Sordariales</taxon>
        <taxon>Podosporaceae</taxon>
        <taxon>Triangularia</taxon>
    </lineage>
</organism>
<gene>
    <name evidence="2" type="ORF">QBC40DRAFT_351776</name>
</gene>